<dbReference type="FunFam" id="3.20.20.70:FF:000037">
    <property type="entry name" value="Tryptophan synthase alpha chain"/>
    <property type="match status" value="1"/>
</dbReference>
<comment type="subunit">
    <text evidence="3 9">Tetramer of two alpha and two beta chains.</text>
</comment>
<evidence type="ECO:0000256" key="4">
    <source>
        <dbReference type="ARBA" id="ARBA00022605"/>
    </source>
</evidence>
<sequence>MSRIEKTFADLKAAGRKALIPYITAGDPHPDHTVALMHALVRGGADIIELGVPFSDPMADGPTIQLACERALQHGTGLWQILDMVAEFRRTDADTPVVLMGYLNPIEMLGVEAFAVRAEQSGVDGVLIVDLTVEEADGYLPVLRRYGLDSIFLLAPTSPEARVAAVARQASGYLYYVSLKGVTGAATLDIASVARQLDMIRRHTALPLAVGFGIRDAASAKAVGQVADGVIVGSALVAEIERGQDRAESLPGVLQEKLANLREALDSLPPTHANGIQANISVSPKA</sequence>
<keyword evidence="5 9" id="KW-0822">Tryptophan biosynthesis</keyword>
<keyword evidence="4 9" id="KW-0028">Amino-acid biosynthesis</keyword>
<dbReference type="PANTHER" id="PTHR43406:SF1">
    <property type="entry name" value="TRYPTOPHAN SYNTHASE ALPHA CHAIN, CHLOROPLASTIC"/>
    <property type="match status" value="1"/>
</dbReference>
<evidence type="ECO:0000256" key="5">
    <source>
        <dbReference type="ARBA" id="ARBA00022822"/>
    </source>
</evidence>
<evidence type="ECO:0000313" key="11">
    <source>
        <dbReference type="EMBL" id="NKF24294.1"/>
    </source>
</evidence>
<evidence type="ECO:0000256" key="3">
    <source>
        <dbReference type="ARBA" id="ARBA00011270"/>
    </source>
</evidence>
<feature type="active site" description="Proton acceptor" evidence="9">
    <location>
        <position position="60"/>
    </location>
</feature>
<evidence type="ECO:0000256" key="7">
    <source>
        <dbReference type="ARBA" id="ARBA00023239"/>
    </source>
</evidence>
<organism evidence="11 12">
    <name type="scientific">Solimonas marina</name>
    <dbReference type="NCBI Taxonomy" id="2714601"/>
    <lineage>
        <taxon>Bacteria</taxon>
        <taxon>Pseudomonadati</taxon>
        <taxon>Pseudomonadota</taxon>
        <taxon>Gammaproteobacteria</taxon>
        <taxon>Nevskiales</taxon>
        <taxon>Nevskiaceae</taxon>
        <taxon>Solimonas</taxon>
    </lineage>
</organism>
<comment type="similarity">
    <text evidence="9 10">Belongs to the TrpA family.</text>
</comment>
<dbReference type="NCBIfam" id="TIGR00262">
    <property type="entry name" value="trpA"/>
    <property type="match status" value="1"/>
</dbReference>
<evidence type="ECO:0000313" key="12">
    <source>
        <dbReference type="Proteomes" id="UP000653472"/>
    </source>
</evidence>
<dbReference type="SUPFAM" id="SSF51366">
    <property type="entry name" value="Ribulose-phoshate binding barrel"/>
    <property type="match status" value="1"/>
</dbReference>
<name>A0A970BAD7_9GAMM</name>
<evidence type="ECO:0000256" key="9">
    <source>
        <dbReference type="HAMAP-Rule" id="MF_00131"/>
    </source>
</evidence>
<keyword evidence="12" id="KW-1185">Reference proteome</keyword>
<gene>
    <name evidence="9" type="primary">trpA</name>
    <name evidence="11" type="ORF">G7Y82_18430</name>
</gene>
<accession>A0A970BAD7</accession>
<dbReference type="Gene3D" id="3.20.20.70">
    <property type="entry name" value="Aldolase class I"/>
    <property type="match status" value="1"/>
</dbReference>
<dbReference type="InterPro" id="IPR018204">
    <property type="entry name" value="Trp_synthase_alpha_AS"/>
</dbReference>
<evidence type="ECO:0000256" key="6">
    <source>
        <dbReference type="ARBA" id="ARBA00023141"/>
    </source>
</evidence>
<comment type="pathway">
    <text evidence="2 9">Amino-acid biosynthesis; L-tryptophan biosynthesis; L-tryptophan from chorismate: step 5/5.</text>
</comment>
<dbReference type="HAMAP" id="MF_00131">
    <property type="entry name" value="Trp_synth_alpha"/>
    <property type="match status" value="1"/>
</dbReference>
<feature type="active site" description="Proton acceptor" evidence="9">
    <location>
        <position position="49"/>
    </location>
</feature>
<dbReference type="GO" id="GO:0004834">
    <property type="term" value="F:tryptophan synthase activity"/>
    <property type="evidence" value="ECO:0007669"/>
    <property type="project" value="UniProtKB-UniRule"/>
</dbReference>
<proteinExistence type="inferred from homology"/>
<comment type="caution">
    <text evidence="11">The sequence shown here is derived from an EMBL/GenBank/DDBJ whole genome shotgun (WGS) entry which is preliminary data.</text>
</comment>
<evidence type="ECO:0000256" key="8">
    <source>
        <dbReference type="ARBA" id="ARBA00049047"/>
    </source>
</evidence>
<dbReference type="PROSITE" id="PS00167">
    <property type="entry name" value="TRP_SYNTHASE_ALPHA"/>
    <property type="match status" value="1"/>
</dbReference>
<keyword evidence="6 9" id="KW-0057">Aromatic amino acid biosynthesis</keyword>
<dbReference type="GO" id="GO:0005829">
    <property type="term" value="C:cytosol"/>
    <property type="evidence" value="ECO:0007669"/>
    <property type="project" value="TreeGrafter"/>
</dbReference>
<dbReference type="Pfam" id="PF00290">
    <property type="entry name" value="Trp_syntA"/>
    <property type="match status" value="1"/>
</dbReference>
<dbReference type="InterPro" id="IPR013785">
    <property type="entry name" value="Aldolase_TIM"/>
</dbReference>
<dbReference type="EC" id="4.2.1.20" evidence="9"/>
<comment type="catalytic activity">
    <reaction evidence="8 9">
        <text>(1S,2R)-1-C-(indol-3-yl)glycerol 3-phosphate + L-serine = D-glyceraldehyde 3-phosphate + L-tryptophan + H2O</text>
        <dbReference type="Rhea" id="RHEA:10532"/>
        <dbReference type="ChEBI" id="CHEBI:15377"/>
        <dbReference type="ChEBI" id="CHEBI:33384"/>
        <dbReference type="ChEBI" id="CHEBI:57912"/>
        <dbReference type="ChEBI" id="CHEBI:58866"/>
        <dbReference type="ChEBI" id="CHEBI:59776"/>
        <dbReference type="EC" id="4.2.1.20"/>
    </reaction>
</comment>
<keyword evidence="7 9" id="KW-0456">Lyase</keyword>
<dbReference type="CDD" id="cd04724">
    <property type="entry name" value="Tryptophan_synthase_alpha"/>
    <property type="match status" value="1"/>
</dbReference>
<dbReference type="PANTHER" id="PTHR43406">
    <property type="entry name" value="TRYPTOPHAN SYNTHASE, ALPHA CHAIN"/>
    <property type="match status" value="1"/>
</dbReference>
<dbReference type="AlphaFoldDB" id="A0A970BAD7"/>
<dbReference type="EMBL" id="JAAVXB010000013">
    <property type="protein sequence ID" value="NKF24294.1"/>
    <property type="molecule type" value="Genomic_DNA"/>
</dbReference>
<dbReference type="InterPro" id="IPR002028">
    <property type="entry name" value="Trp_synthase_suA"/>
</dbReference>
<evidence type="ECO:0000256" key="2">
    <source>
        <dbReference type="ARBA" id="ARBA00004733"/>
    </source>
</evidence>
<evidence type="ECO:0000256" key="10">
    <source>
        <dbReference type="RuleBase" id="RU003662"/>
    </source>
</evidence>
<comment type="function">
    <text evidence="1 9">The alpha subunit is responsible for the aldol cleavage of indoleglycerol phosphate to indole and glyceraldehyde 3-phosphate.</text>
</comment>
<dbReference type="InterPro" id="IPR011060">
    <property type="entry name" value="RibuloseP-bd_barrel"/>
</dbReference>
<dbReference type="Proteomes" id="UP000653472">
    <property type="component" value="Unassembled WGS sequence"/>
</dbReference>
<protein>
    <recommendedName>
        <fullName evidence="9">Tryptophan synthase alpha chain</fullName>
        <ecNumber evidence="9">4.2.1.20</ecNumber>
    </recommendedName>
</protein>
<reference evidence="11" key="1">
    <citation type="submission" date="2020-03" db="EMBL/GenBank/DDBJ databases">
        <title>Solimonas marina sp. nov., isolated from deep seawater of the Pacific Ocean.</title>
        <authorList>
            <person name="Liu X."/>
            <person name="Lai Q."/>
            <person name="Sun F."/>
            <person name="Gai Y."/>
            <person name="Li G."/>
            <person name="Shao Z."/>
        </authorList>
    </citation>
    <scope>NUCLEOTIDE SEQUENCE</scope>
    <source>
        <strain evidence="11">C16B3</strain>
    </source>
</reference>
<dbReference type="RefSeq" id="WP_168149618.1">
    <property type="nucleotide sequence ID" value="NZ_JAAVXB010000013.1"/>
</dbReference>
<evidence type="ECO:0000256" key="1">
    <source>
        <dbReference type="ARBA" id="ARBA00003365"/>
    </source>
</evidence>